<dbReference type="AlphaFoldDB" id="A0AAX3WLT5"/>
<organism evidence="1 2">
    <name type="scientific">Methylorubrum extorquens</name>
    <name type="common">Methylobacterium dichloromethanicum</name>
    <name type="synonym">Methylobacterium extorquens</name>
    <dbReference type="NCBI Taxonomy" id="408"/>
    <lineage>
        <taxon>Bacteria</taxon>
        <taxon>Pseudomonadati</taxon>
        <taxon>Pseudomonadota</taxon>
        <taxon>Alphaproteobacteria</taxon>
        <taxon>Hyphomicrobiales</taxon>
        <taxon>Methylobacteriaceae</taxon>
        <taxon>Methylorubrum</taxon>
    </lineage>
</organism>
<gene>
    <name evidence="1" type="ORF">KEC54_13910</name>
</gene>
<proteinExistence type="predicted"/>
<reference evidence="1" key="1">
    <citation type="journal article" date="2022" name="Biotechnol. Bioprocess Eng.">
        <title>Pan-genome Analysis Reveals Comparative Genomic Features of Central Metabolic Pathways in Methylorubrum extorquens.</title>
        <authorList>
            <person name="Lee G.M."/>
            <person name="Scott-Nevros Z.K."/>
            <person name="Lee S.-M."/>
            <person name="Kim D."/>
        </authorList>
    </citation>
    <scope>NUCLEOTIDE SEQUENCE</scope>
    <source>
        <strain evidence="1">ATCC 55366</strain>
    </source>
</reference>
<dbReference type="Proteomes" id="UP001223720">
    <property type="component" value="Chromosome"/>
</dbReference>
<sequence>MEMIDKAGTAGTDPFAWYRENLAGRIDRLDLGHAPCGFFRLRTRDGDLLPVAVWQEDGVRWAKVGANDPTCLAEGEQEFCERVIAFCWRAPITEEVYFAVTEDGAPWPDLPPERTTDYANMPSDPLEALRIELEGERIEAEAWLATPIMDQAGADRAANWALRFAEMEKRAQEGRRTEKLPHEKAAKDVDARWRPVQDTAASLKSRLKDAQTPFLVEKRRREAEERAAAAQAGEAIRPAANAAAGTAGRKTSLRTVRSALIEDFDAALMALKDNPEIRDLVQRLANRVAANGAALPGTRIVTTDKAA</sequence>
<evidence type="ECO:0000313" key="2">
    <source>
        <dbReference type="Proteomes" id="UP001223720"/>
    </source>
</evidence>
<accession>A0AAX3WLT5</accession>
<name>A0AAX3WLT5_METEX</name>
<dbReference type="RefSeq" id="WP_283536289.1">
    <property type="nucleotide sequence ID" value="NZ_CP073633.1"/>
</dbReference>
<evidence type="ECO:0000313" key="1">
    <source>
        <dbReference type="EMBL" id="WHQ72563.1"/>
    </source>
</evidence>
<protein>
    <submittedName>
        <fullName evidence="1">Uncharacterized protein</fullName>
    </submittedName>
</protein>
<dbReference type="EMBL" id="CP073633">
    <property type="protein sequence ID" value="WHQ72563.1"/>
    <property type="molecule type" value="Genomic_DNA"/>
</dbReference>